<accession>A0ACC6M356</accession>
<dbReference type="EMBL" id="JAWZSR010000002">
    <property type="protein sequence ID" value="MDX8045386.1"/>
    <property type="molecule type" value="Genomic_DNA"/>
</dbReference>
<protein>
    <submittedName>
        <fullName evidence="1">STM3941 family protein</fullName>
    </submittedName>
</protein>
<evidence type="ECO:0000313" key="2">
    <source>
        <dbReference type="Proteomes" id="UP001277972"/>
    </source>
</evidence>
<gene>
    <name evidence="1" type="ORF">SH601_05225</name>
</gene>
<evidence type="ECO:0000313" key="1">
    <source>
        <dbReference type="EMBL" id="MDX8045386.1"/>
    </source>
</evidence>
<organism evidence="1 2">
    <name type="scientific">Gracilibacillus pellucidus</name>
    <dbReference type="NCBI Taxonomy" id="3095368"/>
    <lineage>
        <taxon>Bacteria</taxon>
        <taxon>Bacillati</taxon>
        <taxon>Bacillota</taxon>
        <taxon>Bacilli</taxon>
        <taxon>Bacillales</taxon>
        <taxon>Bacillaceae</taxon>
        <taxon>Gracilibacillus</taxon>
    </lineage>
</organism>
<name>A0ACC6M356_9BACI</name>
<keyword evidence="2" id="KW-1185">Reference proteome</keyword>
<dbReference type="Proteomes" id="UP001277972">
    <property type="component" value="Unassembled WGS sequence"/>
</dbReference>
<sequence>MERKQALYFYRPRVKNILLLIMCSVYMAFGVVVGGFAFNEQNYLMSGVGALLAICFGFLIFISLKRIFGSKPYLILTEETLTISAPSKNAVPLRWEDIEGYDIRSVNFSKVIEIKLRDEEKYRDQMSKSAAWFNKMNDVMNYRPFGISWGQVKRKERSRLARELDRRAFETDEHLNELYDSVNEADKTEKVLNRQSGIQGQMKLDKKRRKARSQVNGKYLLQSYGISFLLTSAAFLLFYWSDKDENHSLLVGSFILYPFAKVIWDVLLGFRLRYKMDKDESSLSIFFYRLLFFIHLFLYFFSLVIAPFGIIYYIFIAVRHQARIKRNRLDTEISSKRSFSMRFVIFPLNVIVMYVLAVILLALKIENFLGLAALILYGVTFSVYVALYPDKRSYFLSLVAYLWRIGICFLLQSLLFSWNVRDEYTGTVVLFLLSLPLFLVPSYLFYLWGKGSLRRLVYHLDEMRRAS</sequence>
<comment type="caution">
    <text evidence="1">The sequence shown here is derived from an EMBL/GenBank/DDBJ whole genome shotgun (WGS) entry which is preliminary data.</text>
</comment>
<reference evidence="1" key="1">
    <citation type="submission" date="2023-11" db="EMBL/GenBank/DDBJ databases">
        <title>Gracilibacillus pellucida a moderately halophilic bacterium isolated from saline soil in Xinjiang province.</title>
        <authorList>
            <person name="Zhang Z."/>
            <person name="Tan F."/>
            <person name="Wang Y."/>
            <person name="Xia M."/>
        </authorList>
    </citation>
    <scope>NUCLEOTIDE SEQUENCE</scope>
    <source>
        <strain evidence="1">S3-1-1</strain>
    </source>
</reference>
<proteinExistence type="predicted"/>